<sequence length="481" mass="54862">MGKKNKNNESIKVEFLGNSAVDVTQSCILLTFLGKSYLLECGMVQGYSLDKCYTLNSQLINNIKVENLECIFVGHSHIDHIGMIPAIVKNPNFHGKVITTHETKEISRLLLLDSAHLLNKEAESLGKKKRGKIAPLYRESDVYKTYENTIGYDIGKTYEINERVSFKLLNNSHCLGACQIELYFKTPSNKVKKICYSSDVGSGVLKHKPFVKEMDYSNKNNLFIMEGTYGNKDRTYTKEDIKFERKDIKRNILNTIKNDGKILMPTFSFARTQEVLKDLYDMFYDNEEFGDTPVIIDSKLSVEITACYKKILQDEDLELINKITKWKNVKMNKDIKGTLANLASDKPYCVLSSQGFVAAGHSQMYAKDFLENERNTILFVGYCPENSVGGRIMNPNTKTVKIGDRTYKKRCFVQAYKTYSSHAQHDELLNYIKMVNTDKIIIHHSSKDAKAELLEDAKQELKNINKTTPIMGSCKNLILEL</sequence>
<evidence type="ECO:0000256" key="1">
    <source>
        <dbReference type="ARBA" id="ARBA00022801"/>
    </source>
</evidence>
<dbReference type="HOGENOM" id="CLU_009673_5_0_9"/>
<dbReference type="Gene3D" id="3.60.15.10">
    <property type="entry name" value="Ribonuclease Z/Hydroxyacylglutathione hydrolase-like"/>
    <property type="match status" value="1"/>
</dbReference>
<name>A0A060N4Z4_CLOBO</name>
<dbReference type="GO" id="GO:0016787">
    <property type="term" value="F:hydrolase activity"/>
    <property type="evidence" value="ECO:0007669"/>
    <property type="project" value="UniProtKB-KW"/>
</dbReference>
<dbReference type="Pfam" id="PF07521">
    <property type="entry name" value="RMMBL"/>
    <property type="match status" value="1"/>
</dbReference>
<dbReference type="Gene3D" id="3.40.50.10890">
    <property type="match status" value="1"/>
</dbReference>
<dbReference type="InterPro" id="IPR011108">
    <property type="entry name" value="RMMBL"/>
</dbReference>
<dbReference type="InterPro" id="IPR050698">
    <property type="entry name" value="MBL"/>
</dbReference>
<gene>
    <name evidence="3" type="ORF">CBO05P1_198</name>
</gene>
<dbReference type="PANTHER" id="PTHR11203">
    <property type="entry name" value="CLEAVAGE AND POLYADENYLATION SPECIFICITY FACTOR FAMILY MEMBER"/>
    <property type="match status" value="1"/>
</dbReference>
<dbReference type="SMART" id="SM01027">
    <property type="entry name" value="Beta-Casp"/>
    <property type="match status" value="1"/>
</dbReference>
<proteinExistence type="predicted"/>
<dbReference type="AlphaFoldDB" id="A0A060N4Z4"/>
<dbReference type="RefSeq" id="WP_051394094.1">
    <property type="nucleotide sequence ID" value="NZ_BA000058.1"/>
</dbReference>
<protein>
    <submittedName>
        <fullName evidence="3">RNA-metabolising metallo-beta-lactamase</fullName>
    </submittedName>
</protein>
<dbReference type="PANTHER" id="PTHR11203:SF37">
    <property type="entry name" value="INTEGRATOR COMPLEX SUBUNIT 11"/>
    <property type="match status" value="1"/>
</dbReference>
<keyword evidence="1" id="KW-0378">Hydrolase</keyword>
<reference evidence="3" key="1">
    <citation type="submission" date="2013-10" db="EMBL/GenBank/DDBJ databases">
        <title>Draft genome sequence of Clostridium botulinum type B strain Osaka05.</title>
        <authorList>
            <person name="Sakaguchi Y."/>
            <person name="Hosomi K."/>
            <person name="Uchiyama J."/>
            <person name="Ogura Y."/>
            <person name="Sakaguchi M."/>
            <person name="Kohda T."/>
            <person name="Mukamoto M."/>
            <person name="Misawa N."/>
            <person name="Matsuzaki S."/>
            <person name="Hayashi T."/>
            <person name="Kozaki S."/>
        </authorList>
    </citation>
    <scope>NUCLEOTIDE SEQUENCE</scope>
    <source>
        <strain evidence="3">Osaka05</strain>
    </source>
</reference>
<dbReference type="Pfam" id="PF10996">
    <property type="entry name" value="Beta-Casp"/>
    <property type="match status" value="1"/>
</dbReference>
<dbReference type="GO" id="GO:0004521">
    <property type="term" value="F:RNA endonuclease activity"/>
    <property type="evidence" value="ECO:0007669"/>
    <property type="project" value="TreeGrafter"/>
</dbReference>
<accession>A0A060N4Z4</accession>
<dbReference type="SUPFAM" id="SSF56281">
    <property type="entry name" value="Metallo-hydrolase/oxidoreductase"/>
    <property type="match status" value="1"/>
</dbReference>
<dbReference type="EMBL" id="BA000058">
    <property type="protein sequence ID" value="BAO04917.1"/>
    <property type="molecule type" value="Genomic_DNA"/>
</dbReference>
<dbReference type="InterPro" id="IPR022712">
    <property type="entry name" value="Beta_Casp"/>
</dbReference>
<feature type="domain" description="Beta-Casp" evidence="2">
    <location>
        <begin position="272"/>
        <end position="392"/>
    </location>
</feature>
<organism evidence="3">
    <name type="scientific">Clostridium botulinum B str. Osaka05</name>
    <dbReference type="NCBI Taxonomy" id="1407017"/>
    <lineage>
        <taxon>Bacteria</taxon>
        <taxon>Bacillati</taxon>
        <taxon>Bacillota</taxon>
        <taxon>Clostridia</taxon>
        <taxon>Eubacteriales</taxon>
        <taxon>Clostridiaceae</taxon>
        <taxon>Clostridium</taxon>
    </lineage>
</organism>
<dbReference type="InterPro" id="IPR036866">
    <property type="entry name" value="RibonucZ/Hydroxyglut_hydro"/>
</dbReference>
<dbReference type="Proteomes" id="UP000054164">
    <property type="component" value="Unassembled WGS sequence"/>
</dbReference>
<evidence type="ECO:0000313" key="3">
    <source>
        <dbReference type="EMBL" id="BAO04917.1"/>
    </source>
</evidence>
<evidence type="ECO:0000259" key="2">
    <source>
        <dbReference type="SMART" id="SM01027"/>
    </source>
</evidence>